<dbReference type="InterPro" id="IPR011989">
    <property type="entry name" value="ARM-like"/>
</dbReference>
<evidence type="ECO:0000313" key="3">
    <source>
        <dbReference type="EMBL" id="RPB28184.1"/>
    </source>
</evidence>
<feature type="compositionally biased region" description="Polar residues" evidence="1">
    <location>
        <begin position="894"/>
        <end position="918"/>
    </location>
</feature>
<dbReference type="GO" id="GO:0005524">
    <property type="term" value="F:ATP binding"/>
    <property type="evidence" value="ECO:0007669"/>
    <property type="project" value="InterPro"/>
</dbReference>
<dbReference type="InterPro" id="IPR016024">
    <property type="entry name" value="ARM-type_fold"/>
</dbReference>
<dbReference type="InterPro" id="IPR000719">
    <property type="entry name" value="Prot_kinase_dom"/>
</dbReference>
<dbReference type="AlphaFoldDB" id="A0A3N4LZ47"/>
<keyword evidence="3" id="KW-0418">Kinase</keyword>
<dbReference type="GO" id="GO:0004672">
    <property type="term" value="F:protein kinase activity"/>
    <property type="evidence" value="ECO:0007669"/>
    <property type="project" value="InterPro"/>
</dbReference>
<dbReference type="SMART" id="SM00220">
    <property type="entry name" value="S_TKc"/>
    <property type="match status" value="1"/>
</dbReference>
<evidence type="ECO:0000256" key="1">
    <source>
        <dbReference type="SAM" id="MobiDB-lite"/>
    </source>
</evidence>
<keyword evidence="3" id="KW-0808">Transferase</keyword>
<dbReference type="Gene3D" id="3.30.200.20">
    <property type="entry name" value="Phosphorylase Kinase, domain 1"/>
    <property type="match status" value="1"/>
</dbReference>
<keyword evidence="4" id="KW-1185">Reference proteome</keyword>
<dbReference type="STRING" id="1051890.A0A3N4LZ47"/>
<organism evidence="3 4">
    <name type="scientific">Terfezia boudieri ATCC MYA-4762</name>
    <dbReference type="NCBI Taxonomy" id="1051890"/>
    <lineage>
        <taxon>Eukaryota</taxon>
        <taxon>Fungi</taxon>
        <taxon>Dikarya</taxon>
        <taxon>Ascomycota</taxon>
        <taxon>Pezizomycotina</taxon>
        <taxon>Pezizomycetes</taxon>
        <taxon>Pezizales</taxon>
        <taxon>Pezizaceae</taxon>
        <taxon>Terfezia</taxon>
    </lineage>
</organism>
<name>A0A3N4LZ47_9PEZI</name>
<feature type="compositionally biased region" description="Low complexity" evidence="1">
    <location>
        <begin position="919"/>
        <end position="938"/>
    </location>
</feature>
<dbReference type="PANTHER" id="PTHR12984">
    <property type="entry name" value="SCY1-RELATED S/T PROTEIN KINASE-LIKE"/>
    <property type="match status" value="1"/>
</dbReference>
<dbReference type="PROSITE" id="PS50011">
    <property type="entry name" value="PROTEIN_KINASE_DOM"/>
    <property type="match status" value="1"/>
</dbReference>
<feature type="region of interest" description="Disordered" evidence="1">
    <location>
        <begin position="129"/>
        <end position="151"/>
    </location>
</feature>
<dbReference type="EMBL" id="ML121529">
    <property type="protein sequence ID" value="RPB28184.1"/>
    <property type="molecule type" value="Genomic_DNA"/>
</dbReference>
<feature type="compositionally biased region" description="Pro residues" evidence="1">
    <location>
        <begin position="446"/>
        <end position="455"/>
    </location>
</feature>
<reference evidence="3 4" key="1">
    <citation type="journal article" date="2018" name="Nat. Ecol. Evol.">
        <title>Pezizomycetes genomes reveal the molecular basis of ectomycorrhizal truffle lifestyle.</title>
        <authorList>
            <person name="Murat C."/>
            <person name="Payen T."/>
            <person name="Noel B."/>
            <person name="Kuo A."/>
            <person name="Morin E."/>
            <person name="Chen J."/>
            <person name="Kohler A."/>
            <person name="Krizsan K."/>
            <person name="Balestrini R."/>
            <person name="Da Silva C."/>
            <person name="Montanini B."/>
            <person name="Hainaut M."/>
            <person name="Levati E."/>
            <person name="Barry K.W."/>
            <person name="Belfiori B."/>
            <person name="Cichocki N."/>
            <person name="Clum A."/>
            <person name="Dockter R.B."/>
            <person name="Fauchery L."/>
            <person name="Guy J."/>
            <person name="Iotti M."/>
            <person name="Le Tacon F."/>
            <person name="Lindquist E.A."/>
            <person name="Lipzen A."/>
            <person name="Malagnac F."/>
            <person name="Mello A."/>
            <person name="Molinier V."/>
            <person name="Miyauchi S."/>
            <person name="Poulain J."/>
            <person name="Riccioni C."/>
            <person name="Rubini A."/>
            <person name="Sitrit Y."/>
            <person name="Splivallo R."/>
            <person name="Traeger S."/>
            <person name="Wang M."/>
            <person name="Zifcakova L."/>
            <person name="Wipf D."/>
            <person name="Zambonelli A."/>
            <person name="Paolocci F."/>
            <person name="Nowrousian M."/>
            <person name="Ottonello S."/>
            <person name="Baldrian P."/>
            <person name="Spatafora J.W."/>
            <person name="Henrissat B."/>
            <person name="Nagy L.G."/>
            <person name="Aury J.M."/>
            <person name="Wincker P."/>
            <person name="Grigoriev I.V."/>
            <person name="Bonfante P."/>
            <person name="Martin F.M."/>
        </authorList>
    </citation>
    <scope>NUCLEOTIDE SEQUENCE [LARGE SCALE GENOMIC DNA]</scope>
    <source>
        <strain evidence="3 4">ATCC MYA-4762</strain>
    </source>
</reference>
<feature type="region of interest" description="Disordered" evidence="1">
    <location>
        <begin position="440"/>
        <end position="464"/>
    </location>
</feature>
<sequence>MFSNALKSFTSNINSNYILSPQPISTSGPWRIHDAKKKSTGQAVSVFVFDRKSLEPPSGASSGLSLRSSSSSSGLKVIQDEVVERLKREASSLARLRHPAILELVEPVEETRSGGLQFVTEQVTGSLGHALKDKDEAERNTGRGSRYVVDDGQGGLRRREVEIDELDIQKGLLQIAKGLEFLHESAGLTHCNLTPEAVYINAKSDWKLSALAFATAHGSTDGRSTTSVHGLIAQDPRLPLSVQLSYDYTSPDLLLDSTLSPSTDLFSLGLLIVALYNSPHESPLQTHNSASTYKRLLSSPSTTPNAGNGFLSTRPLPKLMPDLLSRLLTRRPANRLTAREFQQNSYFDNILVSTLRFLESLPAKTASEKSSFMRGLLRVLPQFPKSVLEKKVLPILVEELKDKELLPSLLPNIFSIIDNTPGGSRLFSERVLKRLKSIYLPNGPSEQPPRSPTPTPTQATLKKASSGIGSSLESGLVVILDHLSTIIAKTTATEFKEDILPIIYLALESPTHSLQDRALQSLETILPASDFPTVKNELFPVVANVFAKTSSLGIKIRGLQAFKVLCGGTGGDSGDGLDGGTEKARGKGAGVALDKYTVQEKMVPLLKGIKTKEPGVMMAALDVFNEVGRLCDREVLATEIIPVLWSMSLGPLLNLEQFQAFMSAIKAQSHKIEQEQTQKLKELSTSSGAINANGTDFLSFGGLPGARANSPNGELEFEKLVLGKELETGKGGEGFGDWGWSGQTFSTVPTKSLVQTQTKKTEAPRFEWSTPSPTIGSNGHGFGSIDAIGGQGMGMSMSAMEPKTNTNGSTNLLSFSTLQPTPAPNTIGIGMGTMQPLQPSKPVSSTSSFGSAGFGSMIALRPQNSTTATYIVPQAQSSSGIDWSSEAKKMSFLPNTTASNSSTGGPVTAQQRPSSTGTQSNVFSSFNPSPSSQNLNNSHPTILFGQTRMQAPPNTASGLSAFKLAPPPSALSNTTGMSGGFGQQQQPKKTGLDAWESLL</sequence>
<dbReference type="CDD" id="cd14011">
    <property type="entry name" value="PK_SCY1_like"/>
    <property type="match status" value="1"/>
</dbReference>
<dbReference type="PANTHER" id="PTHR12984:SF6">
    <property type="entry name" value="SCY1-LIKE PROTEIN 2"/>
    <property type="match status" value="1"/>
</dbReference>
<dbReference type="InParanoid" id="A0A3N4LZ47"/>
<feature type="domain" description="Protein kinase" evidence="2">
    <location>
        <begin position="32"/>
        <end position="347"/>
    </location>
</feature>
<gene>
    <name evidence="3" type="ORF">L211DRAFT_845301</name>
</gene>
<dbReference type="Pfam" id="PF00069">
    <property type="entry name" value="Pkinase"/>
    <property type="match status" value="1"/>
</dbReference>
<dbReference type="Gene3D" id="1.10.510.10">
    <property type="entry name" value="Transferase(Phosphotransferase) domain 1"/>
    <property type="match status" value="1"/>
</dbReference>
<dbReference type="FunCoup" id="A0A3N4LZ47">
    <property type="interactions" value="779"/>
</dbReference>
<accession>A0A3N4LZ47</accession>
<dbReference type="SUPFAM" id="SSF48371">
    <property type="entry name" value="ARM repeat"/>
    <property type="match status" value="1"/>
</dbReference>
<protein>
    <submittedName>
        <fullName evidence="3">Kinase-like protein</fullName>
    </submittedName>
</protein>
<proteinExistence type="predicted"/>
<evidence type="ECO:0000259" key="2">
    <source>
        <dbReference type="PROSITE" id="PS50011"/>
    </source>
</evidence>
<dbReference type="Gene3D" id="1.25.10.10">
    <property type="entry name" value="Leucine-rich Repeat Variant"/>
    <property type="match status" value="1"/>
</dbReference>
<feature type="region of interest" description="Disordered" evidence="1">
    <location>
        <begin position="894"/>
        <end position="940"/>
    </location>
</feature>
<dbReference type="InterPro" id="IPR051177">
    <property type="entry name" value="CIK-Related_Protein"/>
</dbReference>
<feature type="region of interest" description="Disordered" evidence="1">
    <location>
        <begin position="754"/>
        <end position="780"/>
    </location>
</feature>
<feature type="region of interest" description="Disordered" evidence="1">
    <location>
        <begin position="961"/>
        <end position="999"/>
    </location>
</feature>
<evidence type="ECO:0000313" key="4">
    <source>
        <dbReference type="Proteomes" id="UP000267821"/>
    </source>
</evidence>
<dbReference type="OrthoDB" id="79687at2759"/>
<feature type="compositionally biased region" description="Basic and acidic residues" evidence="1">
    <location>
        <begin position="130"/>
        <end position="141"/>
    </location>
</feature>
<dbReference type="InterPro" id="IPR011009">
    <property type="entry name" value="Kinase-like_dom_sf"/>
</dbReference>
<dbReference type="Proteomes" id="UP000267821">
    <property type="component" value="Unassembled WGS sequence"/>
</dbReference>
<dbReference type="SUPFAM" id="SSF56112">
    <property type="entry name" value="Protein kinase-like (PK-like)"/>
    <property type="match status" value="1"/>
</dbReference>